<dbReference type="InterPro" id="IPR058979">
    <property type="entry name" value="LysC-like"/>
</dbReference>
<feature type="chain" id="PRO_5043506249" evidence="1">
    <location>
        <begin position="31"/>
        <end position="99"/>
    </location>
</feature>
<feature type="signal peptide" evidence="1">
    <location>
        <begin position="1"/>
        <end position="30"/>
    </location>
</feature>
<protein>
    <submittedName>
        <fullName evidence="2">Uncharacterized protein</fullName>
    </submittedName>
</protein>
<dbReference type="Pfam" id="PF23793">
    <property type="entry name" value="LysC"/>
    <property type="match status" value="1"/>
</dbReference>
<organism evidence="2 3">
    <name type="scientific">Haemophilus influenzae F3047</name>
    <dbReference type="NCBI Taxonomy" id="935897"/>
    <lineage>
        <taxon>Bacteria</taxon>
        <taxon>Pseudomonadati</taxon>
        <taxon>Pseudomonadota</taxon>
        <taxon>Gammaproteobacteria</taxon>
        <taxon>Pasteurellales</taxon>
        <taxon>Pasteurellaceae</taxon>
        <taxon>Haemophilus</taxon>
    </lineage>
</organism>
<dbReference type="KEGG" id="hil:HICON_10660"/>
<dbReference type="Proteomes" id="UP000006797">
    <property type="component" value="Chromosome"/>
</dbReference>
<accession>A0AAV2U2F6</accession>
<evidence type="ECO:0000313" key="3">
    <source>
        <dbReference type="Proteomes" id="UP000006797"/>
    </source>
</evidence>
<gene>
    <name evidence="2" type="ORF">HICON_10660</name>
</gene>
<reference evidence="2 3" key="1">
    <citation type="journal article" date="2012" name="Emerg. Infect. Dis.">
        <title>Lineage-specific Virulence Determinants of Haemophilus influenzae Biogroup aegyptius.</title>
        <authorList>
            <person name="Strouts F.R."/>
            <person name="Power P."/>
            <person name="Croucher N.J."/>
            <person name="Corton N."/>
            <person name="van Tonder A."/>
            <person name="Quail M.A."/>
            <person name="Langford P.R."/>
            <person name="Hudson M.J."/>
            <person name="Parkhill J."/>
            <person name="Kroll J.S."/>
            <person name="Bentley S.D."/>
        </authorList>
    </citation>
    <scope>NUCLEOTIDE SEQUENCE [LARGE SCALE GENOMIC DNA]</scope>
    <source>
        <strain evidence="2 3">F3047</strain>
    </source>
</reference>
<name>A0AAV2U2F6_HAEIF</name>
<evidence type="ECO:0000313" key="2">
    <source>
        <dbReference type="EMBL" id="CBY86530.1"/>
    </source>
</evidence>
<keyword evidence="1" id="KW-0732">Signal</keyword>
<sequence>MRKFNPLRKFWKAINVAALLCLVVLLPSCASKPDVEYRTVTLMPPAALLAPCPIPAFYGSTFGETVEYALLLKQELRLCANKVDGVREYVKARESAVEN</sequence>
<proteinExistence type="predicted"/>
<dbReference type="EMBL" id="FQ670204">
    <property type="protein sequence ID" value="CBY86530.1"/>
    <property type="molecule type" value="Genomic_DNA"/>
</dbReference>
<dbReference type="AlphaFoldDB" id="A0AAV2U2F6"/>
<evidence type="ECO:0000256" key="1">
    <source>
        <dbReference type="SAM" id="SignalP"/>
    </source>
</evidence>